<name>A0A9W6YAU5_9STRA</name>
<feature type="compositionally biased region" description="Polar residues" evidence="1">
    <location>
        <begin position="24"/>
        <end position="36"/>
    </location>
</feature>
<keyword evidence="3" id="KW-1185">Reference proteome</keyword>
<feature type="compositionally biased region" description="Polar residues" evidence="1">
    <location>
        <begin position="1"/>
        <end position="11"/>
    </location>
</feature>
<proteinExistence type="predicted"/>
<accession>A0A9W6YAU5</accession>
<feature type="compositionally biased region" description="Basic and acidic residues" evidence="1">
    <location>
        <begin position="145"/>
        <end position="163"/>
    </location>
</feature>
<comment type="caution">
    <text evidence="2">The sequence shown here is derived from an EMBL/GenBank/DDBJ whole genome shotgun (WGS) entry which is preliminary data.</text>
</comment>
<organism evidence="2 3">
    <name type="scientific">Phytophthora fragariaefolia</name>
    <dbReference type="NCBI Taxonomy" id="1490495"/>
    <lineage>
        <taxon>Eukaryota</taxon>
        <taxon>Sar</taxon>
        <taxon>Stramenopiles</taxon>
        <taxon>Oomycota</taxon>
        <taxon>Peronosporomycetes</taxon>
        <taxon>Peronosporales</taxon>
        <taxon>Peronosporaceae</taxon>
        <taxon>Phytophthora</taxon>
    </lineage>
</organism>
<protein>
    <submittedName>
        <fullName evidence="2">Unnamed protein product</fullName>
    </submittedName>
</protein>
<feature type="region of interest" description="Disordered" evidence="1">
    <location>
        <begin position="142"/>
        <end position="163"/>
    </location>
</feature>
<feature type="region of interest" description="Disordered" evidence="1">
    <location>
        <begin position="1"/>
        <end position="125"/>
    </location>
</feature>
<gene>
    <name evidence="2" type="ORF">Pfra01_002479500</name>
</gene>
<reference evidence="2" key="1">
    <citation type="submission" date="2023-04" db="EMBL/GenBank/DDBJ databases">
        <title>Phytophthora fragariaefolia NBRC 109709.</title>
        <authorList>
            <person name="Ichikawa N."/>
            <person name="Sato H."/>
            <person name="Tonouchi N."/>
        </authorList>
    </citation>
    <scope>NUCLEOTIDE SEQUENCE</scope>
    <source>
        <strain evidence="2">NBRC 109709</strain>
    </source>
</reference>
<dbReference type="AlphaFoldDB" id="A0A9W6YAU5"/>
<dbReference type="Proteomes" id="UP001165121">
    <property type="component" value="Unassembled WGS sequence"/>
</dbReference>
<evidence type="ECO:0000313" key="2">
    <source>
        <dbReference type="EMBL" id="GMF57864.1"/>
    </source>
</evidence>
<dbReference type="EMBL" id="BSXT01004431">
    <property type="protein sequence ID" value="GMF57864.1"/>
    <property type="molecule type" value="Genomic_DNA"/>
</dbReference>
<evidence type="ECO:0000256" key="1">
    <source>
        <dbReference type="SAM" id="MobiDB-lite"/>
    </source>
</evidence>
<evidence type="ECO:0000313" key="3">
    <source>
        <dbReference type="Proteomes" id="UP001165121"/>
    </source>
</evidence>
<sequence length="163" mass="17416">MQTIAKVQRSTRPARWSPRLAAASENNNDIHQPSTNDNGEESDEQGEGEREDPAFYRSVETDTVSAPFDVSPAARVPAIGDDGSDDNAGNYDAGEVHHSEGDNTESECEENPPANGDTPNHTAATMATMAVALQQLTTMVANLHPPERQRNGMTKKDGGGDPT</sequence>